<name>A0A6A6JNA4_WESOR</name>
<accession>A0A6A6JNA4</accession>
<dbReference type="EMBL" id="ML986491">
    <property type="protein sequence ID" value="KAF2277136.1"/>
    <property type="molecule type" value="Genomic_DNA"/>
</dbReference>
<dbReference type="RefSeq" id="XP_033654675.1">
    <property type="nucleotide sequence ID" value="XM_033794605.1"/>
</dbReference>
<sequence length="177" mass="19128">MVPGIVSSLPLVGATFRGADTTLRRGISRGQCRSLSFWSQPSGSYGFFSHILNLVDSLHLYLSFSAGQVKRRTMGLSEISRVRITSLSRQAWVHDAGSSGLLTCDWNPRSASYHGMFPASYLSFPGARAWIAALTGSSPPVSDHGVSLHVRKQLDPAITWNAFGYCLVAVTKSSPPV</sequence>
<reference evidence="1" key="1">
    <citation type="journal article" date="2020" name="Stud. Mycol.">
        <title>101 Dothideomycetes genomes: a test case for predicting lifestyles and emergence of pathogens.</title>
        <authorList>
            <person name="Haridas S."/>
            <person name="Albert R."/>
            <person name="Binder M."/>
            <person name="Bloem J."/>
            <person name="Labutti K."/>
            <person name="Salamov A."/>
            <person name="Andreopoulos B."/>
            <person name="Baker S."/>
            <person name="Barry K."/>
            <person name="Bills G."/>
            <person name="Bluhm B."/>
            <person name="Cannon C."/>
            <person name="Castanera R."/>
            <person name="Culley D."/>
            <person name="Daum C."/>
            <person name="Ezra D."/>
            <person name="Gonzalez J."/>
            <person name="Henrissat B."/>
            <person name="Kuo A."/>
            <person name="Liang C."/>
            <person name="Lipzen A."/>
            <person name="Lutzoni F."/>
            <person name="Magnuson J."/>
            <person name="Mondo S."/>
            <person name="Nolan M."/>
            <person name="Ohm R."/>
            <person name="Pangilinan J."/>
            <person name="Park H.-J."/>
            <person name="Ramirez L."/>
            <person name="Alfaro M."/>
            <person name="Sun H."/>
            <person name="Tritt A."/>
            <person name="Yoshinaga Y."/>
            <person name="Zwiers L.-H."/>
            <person name="Turgeon B."/>
            <person name="Goodwin S."/>
            <person name="Spatafora J."/>
            <person name="Crous P."/>
            <person name="Grigoriev I."/>
        </authorList>
    </citation>
    <scope>NUCLEOTIDE SEQUENCE</scope>
    <source>
        <strain evidence="1">CBS 379.55</strain>
    </source>
</reference>
<proteinExistence type="predicted"/>
<keyword evidence="2" id="KW-1185">Reference proteome</keyword>
<protein>
    <submittedName>
        <fullName evidence="1">Uncharacterized protein</fullName>
    </submittedName>
</protein>
<dbReference type="AlphaFoldDB" id="A0A6A6JNA4"/>
<evidence type="ECO:0000313" key="2">
    <source>
        <dbReference type="Proteomes" id="UP000800097"/>
    </source>
</evidence>
<dbReference type="Proteomes" id="UP000800097">
    <property type="component" value="Unassembled WGS sequence"/>
</dbReference>
<evidence type="ECO:0000313" key="1">
    <source>
        <dbReference type="EMBL" id="KAF2277136.1"/>
    </source>
</evidence>
<organism evidence="1 2">
    <name type="scientific">Westerdykella ornata</name>
    <dbReference type="NCBI Taxonomy" id="318751"/>
    <lineage>
        <taxon>Eukaryota</taxon>
        <taxon>Fungi</taxon>
        <taxon>Dikarya</taxon>
        <taxon>Ascomycota</taxon>
        <taxon>Pezizomycotina</taxon>
        <taxon>Dothideomycetes</taxon>
        <taxon>Pleosporomycetidae</taxon>
        <taxon>Pleosporales</taxon>
        <taxon>Sporormiaceae</taxon>
        <taxon>Westerdykella</taxon>
    </lineage>
</organism>
<gene>
    <name evidence="1" type="ORF">EI97DRAFT_310799</name>
</gene>
<dbReference type="GeneID" id="54547780"/>